<reference evidence="1 2" key="1">
    <citation type="journal article" date="2023" name="Sci. Data">
        <title>Genome assembly of the Korean intertidal mud-creeper Batillaria attramentaria.</title>
        <authorList>
            <person name="Patra A.K."/>
            <person name="Ho P.T."/>
            <person name="Jun S."/>
            <person name="Lee S.J."/>
            <person name="Kim Y."/>
            <person name="Won Y.J."/>
        </authorList>
    </citation>
    <scope>NUCLEOTIDE SEQUENCE [LARGE SCALE GENOMIC DNA]</scope>
    <source>
        <strain evidence="1">Wonlab-2016</strain>
    </source>
</reference>
<evidence type="ECO:0000313" key="2">
    <source>
        <dbReference type="Proteomes" id="UP001519460"/>
    </source>
</evidence>
<name>A0ABD0KD26_9CAEN</name>
<gene>
    <name evidence="1" type="ORF">BaRGS_00023923</name>
</gene>
<evidence type="ECO:0000313" key="1">
    <source>
        <dbReference type="EMBL" id="KAK7484880.1"/>
    </source>
</evidence>
<accession>A0ABD0KD26</accession>
<keyword evidence="2" id="KW-1185">Reference proteome</keyword>
<sequence>HSDKPDPEPDQLCQMMSDFQPYSNPRMEQYKTCLKVENSIWFVDDGIFVIPNVTLKGKLSFTNFCIIKTVVIPCFDSSLQMSSAC</sequence>
<dbReference type="AlphaFoldDB" id="A0ABD0KD26"/>
<organism evidence="1 2">
    <name type="scientific">Batillaria attramentaria</name>
    <dbReference type="NCBI Taxonomy" id="370345"/>
    <lineage>
        <taxon>Eukaryota</taxon>
        <taxon>Metazoa</taxon>
        <taxon>Spiralia</taxon>
        <taxon>Lophotrochozoa</taxon>
        <taxon>Mollusca</taxon>
        <taxon>Gastropoda</taxon>
        <taxon>Caenogastropoda</taxon>
        <taxon>Sorbeoconcha</taxon>
        <taxon>Cerithioidea</taxon>
        <taxon>Batillariidae</taxon>
        <taxon>Batillaria</taxon>
    </lineage>
</organism>
<dbReference type="Proteomes" id="UP001519460">
    <property type="component" value="Unassembled WGS sequence"/>
</dbReference>
<proteinExistence type="predicted"/>
<dbReference type="EMBL" id="JACVVK020000203">
    <property type="protein sequence ID" value="KAK7484880.1"/>
    <property type="molecule type" value="Genomic_DNA"/>
</dbReference>
<protein>
    <submittedName>
        <fullName evidence="1">Uncharacterized protein</fullName>
    </submittedName>
</protein>
<comment type="caution">
    <text evidence="1">The sequence shown here is derived from an EMBL/GenBank/DDBJ whole genome shotgun (WGS) entry which is preliminary data.</text>
</comment>
<feature type="non-terminal residue" evidence="1">
    <location>
        <position position="1"/>
    </location>
</feature>